<dbReference type="InterPro" id="IPR046532">
    <property type="entry name" value="DUF6597"/>
</dbReference>
<dbReference type="EMBL" id="JACSPP010000041">
    <property type="protein sequence ID" value="MBD8041163.1"/>
    <property type="molecule type" value="Genomic_DNA"/>
</dbReference>
<organism evidence="5 6">
    <name type="scientific">Phocaeicola intestinalis</name>
    <dbReference type="NCBI Taxonomy" id="2762212"/>
    <lineage>
        <taxon>Bacteria</taxon>
        <taxon>Pseudomonadati</taxon>
        <taxon>Bacteroidota</taxon>
        <taxon>Bacteroidia</taxon>
        <taxon>Bacteroidales</taxon>
        <taxon>Bacteroidaceae</taxon>
        <taxon>Phocaeicola</taxon>
    </lineage>
</organism>
<dbReference type="SUPFAM" id="SSF46689">
    <property type="entry name" value="Homeodomain-like"/>
    <property type="match status" value="1"/>
</dbReference>
<keyword evidence="2" id="KW-0238">DNA-binding</keyword>
<dbReference type="RefSeq" id="WP_191764529.1">
    <property type="nucleotide sequence ID" value="NZ_JACSPP010000041.1"/>
</dbReference>
<keyword evidence="6" id="KW-1185">Reference proteome</keyword>
<accession>A0ABR8YAC8</accession>
<evidence type="ECO:0000259" key="4">
    <source>
        <dbReference type="PROSITE" id="PS01124"/>
    </source>
</evidence>
<keyword evidence="1" id="KW-0805">Transcription regulation</keyword>
<dbReference type="SMART" id="SM00342">
    <property type="entry name" value="HTH_ARAC"/>
    <property type="match status" value="1"/>
</dbReference>
<evidence type="ECO:0000313" key="6">
    <source>
        <dbReference type="Proteomes" id="UP000620874"/>
    </source>
</evidence>
<dbReference type="InterPro" id="IPR050204">
    <property type="entry name" value="AraC_XylS_family_regulators"/>
</dbReference>
<dbReference type="PANTHER" id="PTHR46796">
    <property type="entry name" value="HTH-TYPE TRANSCRIPTIONAL ACTIVATOR RHAS-RELATED"/>
    <property type="match status" value="1"/>
</dbReference>
<evidence type="ECO:0000256" key="2">
    <source>
        <dbReference type="ARBA" id="ARBA00023125"/>
    </source>
</evidence>
<name>A0ABR8YAC8_9BACT</name>
<dbReference type="Pfam" id="PF20240">
    <property type="entry name" value="DUF6597"/>
    <property type="match status" value="1"/>
</dbReference>
<dbReference type="Proteomes" id="UP000620874">
    <property type="component" value="Unassembled WGS sequence"/>
</dbReference>
<dbReference type="PANTHER" id="PTHR46796:SF13">
    <property type="entry name" value="HTH-TYPE TRANSCRIPTIONAL ACTIVATOR RHAS"/>
    <property type="match status" value="1"/>
</dbReference>
<dbReference type="InterPro" id="IPR009057">
    <property type="entry name" value="Homeodomain-like_sf"/>
</dbReference>
<dbReference type="PROSITE" id="PS01124">
    <property type="entry name" value="HTH_ARAC_FAMILY_2"/>
    <property type="match status" value="1"/>
</dbReference>
<proteinExistence type="predicted"/>
<sequence length="273" mass="31477">MILEDFKFYKPCKLLQPYVRYYWVFKSNQPQNTLTFPIGCSQIIFHKQTPLYIPELNTTQDRLAISGQVNFPSHLYANGNVEMIVVVFHPHAMSLFLNLPTSLFYNQEVSGYSLENKKLNELAIRISGCEDNSVCINYIEKWLLSQIANNLSETSYNIKRMDAAIRQIYSFPQTTVTELSSITCLCKKQFERLFHSLVGMNPKEYARIVRFQKALAQMQHQTGKEISQAQIAYASGYSDQSHFIREFKKLSGYTPMSLLKVSAPYSDLFTNPV</sequence>
<protein>
    <submittedName>
        <fullName evidence="5">Helix-turn-helix transcriptional regulator</fullName>
    </submittedName>
</protein>
<evidence type="ECO:0000256" key="1">
    <source>
        <dbReference type="ARBA" id="ARBA00023015"/>
    </source>
</evidence>
<feature type="domain" description="HTH araC/xylS-type" evidence="4">
    <location>
        <begin position="159"/>
        <end position="261"/>
    </location>
</feature>
<gene>
    <name evidence="5" type="ORF">H9625_12095</name>
</gene>
<dbReference type="Pfam" id="PF12833">
    <property type="entry name" value="HTH_18"/>
    <property type="match status" value="1"/>
</dbReference>
<evidence type="ECO:0000313" key="5">
    <source>
        <dbReference type="EMBL" id="MBD8041163.1"/>
    </source>
</evidence>
<keyword evidence="3" id="KW-0804">Transcription</keyword>
<reference evidence="5 6" key="1">
    <citation type="submission" date="2020-08" db="EMBL/GenBank/DDBJ databases">
        <title>A Genomic Blueprint of the Chicken Gut Microbiome.</title>
        <authorList>
            <person name="Gilroy R."/>
            <person name="Ravi A."/>
            <person name="Getino M."/>
            <person name="Pursley I."/>
            <person name="Horton D.L."/>
            <person name="Alikhan N.-F."/>
            <person name="Baker D."/>
            <person name="Gharbi K."/>
            <person name="Hall N."/>
            <person name="Watson M."/>
            <person name="Adriaenssens E.M."/>
            <person name="Foster-Nyarko E."/>
            <person name="Jarju S."/>
            <person name="Secka A."/>
            <person name="Antonio M."/>
            <person name="Oren A."/>
            <person name="Chaudhuri R."/>
            <person name="La Ragione R.M."/>
            <person name="Hildebrand F."/>
            <person name="Pallen M.J."/>
        </authorList>
    </citation>
    <scope>NUCLEOTIDE SEQUENCE [LARGE SCALE GENOMIC DNA]</scope>
    <source>
        <strain evidence="5 6">Sa1CVN1</strain>
    </source>
</reference>
<evidence type="ECO:0000256" key="3">
    <source>
        <dbReference type="ARBA" id="ARBA00023163"/>
    </source>
</evidence>
<comment type="caution">
    <text evidence="5">The sequence shown here is derived from an EMBL/GenBank/DDBJ whole genome shotgun (WGS) entry which is preliminary data.</text>
</comment>
<dbReference type="Gene3D" id="1.10.10.60">
    <property type="entry name" value="Homeodomain-like"/>
    <property type="match status" value="1"/>
</dbReference>
<dbReference type="InterPro" id="IPR018060">
    <property type="entry name" value="HTH_AraC"/>
</dbReference>